<reference evidence="2" key="1">
    <citation type="submission" date="2015-11" db="EMBL/GenBank/DDBJ databases">
        <title>SCPP genes in the gar genome.</title>
        <authorList>
            <person name="Kawasaki K."/>
            <person name="Mikami M."/>
            <person name="Ishiyama M."/>
        </authorList>
    </citation>
    <scope>NUCLEOTIDE SEQUENCE</scope>
</reference>
<name>A0A125R3M4_LEPOC</name>
<evidence type="ECO:0000256" key="1">
    <source>
        <dbReference type="SAM" id="SignalP"/>
    </source>
</evidence>
<feature type="signal peptide" evidence="1">
    <location>
        <begin position="1"/>
        <end position="16"/>
    </location>
</feature>
<dbReference type="EMBL" id="KU189292">
    <property type="protein sequence ID" value="AMD08912.1"/>
    <property type="molecule type" value="mRNA"/>
</dbReference>
<proteinExistence type="evidence at transcript level"/>
<dbReference type="AlphaFoldDB" id="A0A125R3M4"/>
<sequence>MQSVAVLVCLLGTTLAFPLSPFGNVGSKPLPYPPSSRTQGLGAPVILDMDVHPAPFAPSSPTQGRGAAANLDVDVVMPMGYPQQMLPSVGFSNPMMPQYPGRMSLEILYPFGYPPQAQQPMYPF</sequence>
<protein>
    <submittedName>
        <fullName evidence="2">Secretory calcium-binding phosphosphoprotein proline-glutamine-rich 6</fullName>
    </submittedName>
</protein>
<feature type="chain" id="PRO_5007179448" evidence="1">
    <location>
        <begin position="17"/>
        <end position="124"/>
    </location>
</feature>
<organism evidence="2">
    <name type="scientific">Lepisosteus oculatus</name>
    <name type="common">Spotted gar</name>
    <dbReference type="NCBI Taxonomy" id="7918"/>
    <lineage>
        <taxon>Eukaryota</taxon>
        <taxon>Metazoa</taxon>
        <taxon>Chordata</taxon>
        <taxon>Craniata</taxon>
        <taxon>Vertebrata</taxon>
        <taxon>Euteleostomi</taxon>
        <taxon>Actinopterygii</taxon>
        <taxon>Neopterygii</taxon>
        <taxon>Holostei</taxon>
        <taxon>Semionotiformes</taxon>
        <taxon>Lepisosteidae</taxon>
        <taxon>Lepisosteus</taxon>
    </lineage>
</organism>
<accession>A0A125R3M4</accession>
<gene>
    <name evidence="2" type="primary">scpplpq6</name>
</gene>
<evidence type="ECO:0000313" key="2">
    <source>
        <dbReference type="EMBL" id="AMD08912.1"/>
    </source>
</evidence>
<keyword evidence="1" id="KW-0732">Signal</keyword>